<proteinExistence type="predicted"/>
<dbReference type="EMBL" id="HACA01000178">
    <property type="protein sequence ID" value="CDW17539.1"/>
    <property type="molecule type" value="Transcribed_RNA"/>
</dbReference>
<reference evidence="1" key="1">
    <citation type="submission" date="2014-05" db="EMBL/GenBank/DDBJ databases">
        <authorList>
            <person name="Chronopoulou M."/>
        </authorList>
    </citation>
    <scope>NUCLEOTIDE SEQUENCE</scope>
    <source>
        <tissue evidence="1">Whole organism</tissue>
    </source>
</reference>
<name>A0A0K2SV77_LEPSM</name>
<evidence type="ECO:0000313" key="1">
    <source>
        <dbReference type="EMBL" id="CDW17539.1"/>
    </source>
</evidence>
<organism evidence="1">
    <name type="scientific">Lepeophtheirus salmonis</name>
    <name type="common">Salmon louse</name>
    <name type="synonym">Caligus salmonis</name>
    <dbReference type="NCBI Taxonomy" id="72036"/>
    <lineage>
        <taxon>Eukaryota</taxon>
        <taxon>Metazoa</taxon>
        <taxon>Ecdysozoa</taxon>
        <taxon>Arthropoda</taxon>
        <taxon>Crustacea</taxon>
        <taxon>Multicrustacea</taxon>
        <taxon>Hexanauplia</taxon>
        <taxon>Copepoda</taxon>
        <taxon>Siphonostomatoida</taxon>
        <taxon>Caligidae</taxon>
        <taxon>Lepeophtheirus</taxon>
    </lineage>
</organism>
<sequence>MILNLVMKFK</sequence>
<protein>
    <submittedName>
        <fullName evidence="1">Uncharacterized protein</fullName>
    </submittedName>
</protein>
<accession>A0A0K2SV77</accession>